<accession>A0A1I3CBR5</accession>
<feature type="domain" description="DUF1858" evidence="4">
    <location>
        <begin position="4"/>
        <end position="61"/>
    </location>
</feature>
<dbReference type="Pfam" id="PF04282">
    <property type="entry name" value="DUF438"/>
    <property type="match status" value="1"/>
</dbReference>
<dbReference type="Gene3D" id="1.20.120.520">
    <property type="entry name" value="nmb1532 protein domain like"/>
    <property type="match status" value="1"/>
</dbReference>
<dbReference type="InterPro" id="IPR038062">
    <property type="entry name" value="ScdA-like_N_sf"/>
</dbReference>
<dbReference type="Gene3D" id="1.10.3910.10">
    <property type="entry name" value="SP0561-like"/>
    <property type="match status" value="1"/>
</dbReference>
<feature type="domain" description="DUF438" evidence="3">
    <location>
        <begin position="98"/>
        <end position="163"/>
    </location>
</feature>
<evidence type="ECO:0000259" key="2">
    <source>
        <dbReference type="Pfam" id="PF01814"/>
    </source>
</evidence>
<dbReference type="Proteomes" id="UP000198668">
    <property type="component" value="Unassembled WGS sequence"/>
</dbReference>
<dbReference type="OrthoDB" id="9769774at2"/>
<dbReference type="SUPFAM" id="SSF140683">
    <property type="entry name" value="SP0561-like"/>
    <property type="match status" value="1"/>
</dbReference>
<dbReference type="PANTHER" id="PTHR39966:SF3">
    <property type="entry name" value="DUF438 DOMAIN-CONTAINING PROTEIN"/>
    <property type="match status" value="1"/>
</dbReference>
<dbReference type="AlphaFoldDB" id="A0A1I3CBR5"/>
<keyword evidence="1" id="KW-0175">Coiled coil</keyword>
<dbReference type="Gene3D" id="3.30.450.20">
    <property type="entry name" value="PAS domain"/>
    <property type="match status" value="1"/>
</dbReference>
<feature type="domain" description="Hemerythrin-like" evidence="2">
    <location>
        <begin position="177"/>
        <end position="304"/>
    </location>
</feature>
<evidence type="ECO:0000259" key="3">
    <source>
        <dbReference type="Pfam" id="PF04282"/>
    </source>
</evidence>
<dbReference type="InterPro" id="IPR015077">
    <property type="entry name" value="DUF1858"/>
</dbReference>
<reference evidence="5 6" key="1">
    <citation type="submission" date="2016-10" db="EMBL/GenBank/DDBJ databases">
        <authorList>
            <person name="de Groot N.N."/>
        </authorList>
    </citation>
    <scope>NUCLEOTIDE SEQUENCE [LARGE SCALE GENOMIC DNA]</scope>
    <source>
        <strain evidence="5 6">DSM 27630</strain>
    </source>
</reference>
<dbReference type="RefSeq" id="WP_092092358.1">
    <property type="nucleotide sequence ID" value="NZ_FOQE01000016.1"/>
</dbReference>
<name>A0A1I3CBR5_9LACT</name>
<evidence type="ECO:0000313" key="6">
    <source>
        <dbReference type="Proteomes" id="UP000198668"/>
    </source>
</evidence>
<evidence type="ECO:0000313" key="5">
    <source>
        <dbReference type="EMBL" id="SFH71972.1"/>
    </source>
</evidence>
<dbReference type="EMBL" id="FOQE01000016">
    <property type="protein sequence ID" value="SFH71972.1"/>
    <property type="molecule type" value="Genomic_DNA"/>
</dbReference>
<organism evidence="5 6">
    <name type="scientific">Pisciglobus halotolerans</name>
    <dbReference type="NCBI Taxonomy" id="745365"/>
    <lineage>
        <taxon>Bacteria</taxon>
        <taxon>Bacillati</taxon>
        <taxon>Bacillota</taxon>
        <taxon>Bacilli</taxon>
        <taxon>Lactobacillales</taxon>
        <taxon>Carnobacteriaceae</taxon>
    </lineage>
</organism>
<dbReference type="InterPro" id="IPR012312">
    <property type="entry name" value="Hemerythrin-like"/>
</dbReference>
<dbReference type="PANTHER" id="PTHR39966">
    <property type="entry name" value="BLL2471 PROTEIN-RELATED"/>
    <property type="match status" value="1"/>
</dbReference>
<dbReference type="Pfam" id="PF13596">
    <property type="entry name" value="PAS_10"/>
    <property type="match status" value="1"/>
</dbReference>
<dbReference type="Pfam" id="PF01814">
    <property type="entry name" value="Hemerythrin"/>
    <property type="match status" value="1"/>
</dbReference>
<protein>
    <recommendedName>
        <fullName evidence="7">DUF438 domain-containing protein</fullName>
    </recommendedName>
</protein>
<proteinExistence type="predicted"/>
<keyword evidence="6" id="KW-1185">Reference proteome</keyword>
<evidence type="ECO:0008006" key="7">
    <source>
        <dbReference type="Google" id="ProtNLM"/>
    </source>
</evidence>
<sequence length="490" mass="56485">MKEISLKETVYQIINHYPELKGILVEIGFTPLQNPSMVNTVGRMMPLGKGARRAGVSVETIAQAIEPYGYVIKERKVRDKPNPKSRRAEEMESRQQVLKDLILRLHDGEDQEVIKAEFQEHFAHVSAFEISMMERRLMGEGIEAEEIMRLCNIHASLFAGSVKPAEHTSKEMEKAGHPLRVLKEENLALESTLDRIERLLQAHVEEPAAFLKDGLLKQSKLLWEFDKHYARKENSIFPVMERYGILAPPKVMWGVDDEIRELYKQFEKMIQQDQLTEAPEAFTALKHELMEMIVKEEDIMIPMVQDIFNEDDWLKIAEESEEIGYCIVKPEAKWIPERTDFDEESAETAPVQDDGNLPFKVGYLTMNELENMLNLLPLELTFVDANDTVKYINNGKDRKIFPRTKSSIGRQVQNCHPPKSLSIVNQLLKDLKSGKKDKEVLWFHARDHFVMVTYCAVRNDDGSYAGTLEYVQDIQPIKDLEGEKKLIEVE</sequence>
<dbReference type="Pfam" id="PF08984">
    <property type="entry name" value="DUF1858"/>
    <property type="match status" value="1"/>
</dbReference>
<dbReference type="InterPro" id="IPR007380">
    <property type="entry name" value="DUF438"/>
</dbReference>
<gene>
    <name evidence="5" type="ORF">SAMN04489868_11617</name>
</gene>
<dbReference type="GO" id="GO:0005886">
    <property type="term" value="C:plasma membrane"/>
    <property type="evidence" value="ECO:0007669"/>
    <property type="project" value="TreeGrafter"/>
</dbReference>
<evidence type="ECO:0000256" key="1">
    <source>
        <dbReference type="SAM" id="Coils"/>
    </source>
</evidence>
<evidence type="ECO:0000259" key="4">
    <source>
        <dbReference type="Pfam" id="PF08984"/>
    </source>
</evidence>
<feature type="coiled-coil region" evidence="1">
    <location>
        <begin position="179"/>
        <end position="206"/>
    </location>
</feature>